<evidence type="ECO:0000256" key="15">
    <source>
        <dbReference type="SAM" id="Phobius"/>
    </source>
</evidence>
<feature type="active site" description="Proton donor" evidence="10">
    <location>
        <position position="594"/>
    </location>
</feature>
<evidence type="ECO:0000256" key="6">
    <source>
        <dbReference type="ARBA" id="ARBA00022837"/>
    </source>
</evidence>
<dbReference type="AlphaFoldDB" id="A0A9P6KAN5"/>
<evidence type="ECO:0000256" key="1">
    <source>
        <dbReference type="ARBA" id="ARBA00001913"/>
    </source>
</evidence>
<evidence type="ECO:0000256" key="7">
    <source>
        <dbReference type="ARBA" id="ARBA00023157"/>
    </source>
</evidence>
<dbReference type="PANTHER" id="PTHR11742:SF55">
    <property type="entry name" value="ENDOPLASMIC RETICULUM MANNOSYL-OLIGOSACCHARIDE 1,2-ALPHA-MANNOSIDASE"/>
    <property type="match status" value="1"/>
</dbReference>
<comment type="caution">
    <text evidence="16">The sequence shown here is derived from an EMBL/GenBank/DDBJ whole genome shotgun (WGS) entry which is preliminary data.</text>
</comment>
<keyword evidence="13" id="KW-0326">Glycosidase</keyword>
<evidence type="ECO:0000256" key="4">
    <source>
        <dbReference type="ARBA" id="ARBA00022723"/>
    </source>
</evidence>
<feature type="compositionally biased region" description="Basic and acidic residues" evidence="14">
    <location>
        <begin position="128"/>
        <end position="150"/>
    </location>
</feature>
<organism evidence="16 17">
    <name type="scientific">Lunasporangiospora selenospora</name>
    <dbReference type="NCBI Taxonomy" id="979761"/>
    <lineage>
        <taxon>Eukaryota</taxon>
        <taxon>Fungi</taxon>
        <taxon>Fungi incertae sedis</taxon>
        <taxon>Mucoromycota</taxon>
        <taxon>Mortierellomycotina</taxon>
        <taxon>Mortierellomycetes</taxon>
        <taxon>Mortierellales</taxon>
        <taxon>Mortierellaceae</taxon>
        <taxon>Lunasporangiospora</taxon>
    </lineage>
</organism>
<comment type="pathway">
    <text evidence="2">Protein modification; protein glycosylation.</text>
</comment>
<dbReference type="GO" id="GO:0016020">
    <property type="term" value="C:membrane"/>
    <property type="evidence" value="ECO:0007669"/>
    <property type="project" value="InterPro"/>
</dbReference>
<feature type="compositionally biased region" description="Low complexity" evidence="14">
    <location>
        <begin position="35"/>
        <end position="52"/>
    </location>
</feature>
<dbReference type="OrthoDB" id="8118055at2759"/>
<evidence type="ECO:0000256" key="9">
    <source>
        <dbReference type="ARBA" id="ARBA00048605"/>
    </source>
</evidence>
<comment type="catalytic activity">
    <reaction evidence="8">
        <text>N(4)-(alpha-D-Man-(1-&gt;2)-alpha-D-Man-(1-&gt;2)-alpha-D-Man-(1-&gt;3)-[alpha-D-Man-(1-&gt;3)-[alpha-D-Man-(1-&gt;2)-alpha-D-Man-(1-&gt;6)]-alpha-D-Man-(1-&gt;6)]-beta-D-Man-(1-&gt;4)-beta-D-GlcNAc-(1-&gt;4)-beta-D-GlcNAc)-L-asparaginyl-[protein] (N-glucan mannose isomer 8A1,2,3B1,3) + 3 H2O = N(4)-(alpha-D-Man-(1-&gt;3)-[alpha-D-Man-(1-&gt;3)-[alpha-D-Man-(1-&gt;6)]-alpha-D-Man-(1-&gt;6)]-beta-D-Man-(1-&gt;4)-beta-D-GlcNAc-(1-&gt;4)-beta-D-GlcNAc)-L-asparaginyl-[protein] (N-glucan mannose isomer 5A1,2) + 3 beta-D-mannose</text>
        <dbReference type="Rhea" id="RHEA:56028"/>
        <dbReference type="Rhea" id="RHEA-COMP:14358"/>
        <dbReference type="Rhea" id="RHEA-COMP:14367"/>
        <dbReference type="ChEBI" id="CHEBI:15377"/>
        <dbReference type="ChEBI" id="CHEBI:28563"/>
        <dbReference type="ChEBI" id="CHEBI:59087"/>
        <dbReference type="ChEBI" id="CHEBI:60628"/>
        <dbReference type="EC" id="3.2.1.113"/>
    </reaction>
</comment>
<keyword evidence="6 11" id="KW-0106">Calcium</keyword>
<dbReference type="InterPro" id="IPR050749">
    <property type="entry name" value="Glycosyl_Hydrolase_47"/>
</dbReference>
<feature type="binding site" evidence="11">
    <location>
        <position position="721"/>
    </location>
    <ligand>
        <name>Ca(2+)</name>
        <dbReference type="ChEBI" id="CHEBI:29108"/>
    </ligand>
</feature>
<evidence type="ECO:0000256" key="5">
    <source>
        <dbReference type="ARBA" id="ARBA00022801"/>
    </source>
</evidence>
<keyword evidence="4 11" id="KW-0479">Metal-binding</keyword>
<dbReference type="GO" id="GO:0005783">
    <property type="term" value="C:endoplasmic reticulum"/>
    <property type="evidence" value="ECO:0007669"/>
    <property type="project" value="TreeGrafter"/>
</dbReference>
<evidence type="ECO:0000256" key="11">
    <source>
        <dbReference type="PIRSR" id="PIRSR601382-2"/>
    </source>
</evidence>
<dbReference type="EC" id="3.2.1.-" evidence="13"/>
<accession>A0A9P6KAN5</accession>
<dbReference type="PANTHER" id="PTHR11742">
    <property type="entry name" value="MANNOSYL-OLIGOSACCHARIDE ALPHA-1,2-MANNOSIDASE-RELATED"/>
    <property type="match status" value="1"/>
</dbReference>
<dbReference type="Proteomes" id="UP000780801">
    <property type="component" value="Unassembled WGS sequence"/>
</dbReference>
<name>A0A9P6KAN5_9FUNG</name>
<feature type="active site" evidence="10">
    <location>
        <position position="633"/>
    </location>
</feature>
<keyword evidence="7 12" id="KW-1015">Disulfide bond</keyword>
<feature type="transmembrane region" description="Helical" evidence="15">
    <location>
        <begin position="192"/>
        <end position="213"/>
    </location>
</feature>
<feature type="active site" evidence="10">
    <location>
        <position position="469"/>
    </location>
</feature>
<dbReference type="EMBL" id="JAABOA010003667">
    <property type="protein sequence ID" value="KAF9578424.1"/>
    <property type="molecule type" value="Genomic_DNA"/>
</dbReference>
<dbReference type="GO" id="GO:0005975">
    <property type="term" value="P:carbohydrate metabolic process"/>
    <property type="evidence" value="ECO:0007669"/>
    <property type="project" value="InterPro"/>
</dbReference>
<keyword evidence="15" id="KW-1133">Transmembrane helix</keyword>
<dbReference type="GO" id="GO:0036503">
    <property type="term" value="P:ERAD pathway"/>
    <property type="evidence" value="ECO:0007669"/>
    <property type="project" value="UniProtKB-ARBA"/>
</dbReference>
<dbReference type="GO" id="GO:0004571">
    <property type="term" value="F:mannosyl-oligosaccharide 1,2-alpha-mannosidase activity"/>
    <property type="evidence" value="ECO:0007669"/>
    <property type="project" value="UniProtKB-EC"/>
</dbReference>
<feature type="region of interest" description="Disordered" evidence="14">
    <location>
        <begin position="1"/>
        <end position="54"/>
    </location>
</feature>
<dbReference type="PRINTS" id="PR00747">
    <property type="entry name" value="GLYHDRLASE47"/>
</dbReference>
<evidence type="ECO:0000313" key="16">
    <source>
        <dbReference type="EMBL" id="KAF9578424.1"/>
    </source>
</evidence>
<keyword evidence="15" id="KW-0812">Transmembrane</keyword>
<evidence type="ECO:0000256" key="10">
    <source>
        <dbReference type="PIRSR" id="PIRSR601382-1"/>
    </source>
</evidence>
<keyword evidence="15" id="KW-0472">Membrane</keyword>
<evidence type="ECO:0000256" key="14">
    <source>
        <dbReference type="SAM" id="MobiDB-lite"/>
    </source>
</evidence>
<dbReference type="InterPro" id="IPR012341">
    <property type="entry name" value="6hp_glycosidase-like_sf"/>
</dbReference>
<evidence type="ECO:0000313" key="17">
    <source>
        <dbReference type="Proteomes" id="UP000780801"/>
    </source>
</evidence>
<dbReference type="InterPro" id="IPR001382">
    <property type="entry name" value="Glyco_hydro_47"/>
</dbReference>
<proteinExistence type="inferred from homology"/>
<evidence type="ECO:0000256" key="8">
    <source>
        <dbReference type="ARBA" id="ARBA00047669"/>
    </source>
</evidence>
<feature type="compositionally biased region" description="Polar residues" evidence="14">
    <location>
        <begin position="1"/>
        <end position="12"/>
    </location>
</feature>
<keyword evidence="17" id="KW-1185">Reference proteome</keyword>
<dbReference type="InterPro" id="IPR036026">
    <property type="entry name" value="Seven-hairpin_glycosidases"/>
</dbReference>
<gene>
    <name evidence="16" type="primary">MNS1_1</name>
    <name evidence="16" type="ORF">BGW38_005771</name>
</gene>
<dbReference type="Gene3D" id="1.50.10.10">
    <property type="match status" value="1"/>
</dbReference>
<feature type="region of interest" description="Disordered" evidence="14">
    <location>
        <begin position="108"/>
        <end position="177"/>
    </location>
</feature>
<sequence>MADFSTTPTPSSDHSKGTGPEIIPHLAPDHLLKQSSTSSSTESGTTLEPTLTAGPANAKDVLDILSRDSPAPIVSNESIEYPLSDRRNPSGETTALLSLIDDEEKFSVSVTARSTSPSHQLHHRHTHHTQEIENKEDKMLRQGLQERSDGDENGSSTTASYRNKSLQSDSNDDKYGKLSYGSRFKPRQRLELRHLVVGATFLVLALFAINSFLTKGGVEKSYFSKLRENRKEDPSSSPSAESQARAALWDKRQKKVREAFQHAWKAYRRDAWGKDEYHPISRRGSNMLQNGGGYGFTIVDSLDTILIMELEEEFQEARAWVQDKLDFHQDGEVNLFETTIRVLGGLLSAYDLSGRDPLFLDKAVDLADRLMGAFETSSGIPFASVHLKDGRGVPAHSGGISSTSEVSTLQLEFKYLSYLTGDDKYWKVVENVMLKLKDLGTVDGLVPVFIDPYDGDFYGSEIRLGSRGDSYYEYLIKQYLQTAKQEVLYKDMFYHAMEGVKTHLLARSVPNNLLFVGEIYASRPATLITKMDHLVCFLGGTMALGSTEGRSLDNGQLSRSDFSKVESENFLIGEELTRSCYEMYNQTETGLAPEIVYWVQNYEQVEHRREPEYMPGSDFLINNRDGHNWLRPETVESLFYMWRFTGEEKYREWGWKIFEAIEKYSKVEGGGYSSIHDIRRKDKIHFSDKMETFFLAETLKYFYLLFGPNDILPLDKYIFNTEAHPLPIFAPPESLLNPEVTMEGEFQGE</sequence>
<keyword evidence="5 13" id="KW-0378">Hydrolase</keyword>
<dbReference type="Pfam" id="PF01532">
    <property type="entry name" value="Glyco_hydro_47"/>
    <property type="match status" value="1"/>
</dbReference>
<reference evidence="16" key="1">
    <citation type="journal article" date="2020" name="Fungal Divers.">
        <title>Resolving the Mortierellaceae phylogeny through synthesis of multi-gene phylogenetics and phylogenomics.</title>
        <authorList>
            <person name="Vandepol N."/>
            <person name="Liber J."/>
            <person name="Desiro A."/>
            <person name="Na H."/>
            <person name="Kennedy M."/>
            <person name="Barry K."/>
            <person name="Grigoriev I.V."/>
            <person name="Miller A.N."/>
            <person name="O'Donnell K."/>
            <person name="Stajich J.E."/>
            <person name="Bonito G."/>
        </authorList>
    </citation>
    <scope>NUCLEOTIDE SEQUENCE</scope>
    <source>
        <strain evidence="16">KOD1015</strain>
    </source>
</reference>
<protein>
    <recommendedName>
        <fullName evidence="13">alpha-1,2-Mannosidase</fullName>
        <ecNumber evidence="13">3.2.1.-</ecNumber>
    </recommendedName>
</protein>
<evidence type="ECO:0000256" key="2">
    <source>
        <dbReference type="ARBA" id="ARBA00004922"/>
    </source>
</evidence>
<feature type="disulfide bond" evidence="12">
    <location>
        <begin position="536"/>
        <end position="580"/>
    </location>
</feature>
<evidence type="ECO:0000256" key="3">
    <source>
        <dbReference type="ARBA" id="ARBA00007658"/>
    </source>
</evidence>
<feature type="active site" description="Proton donor" evidence="10">
    <location>
        <position position="337"/>
    </location>
</feature>
<evidence type="ECO:0000256" key="13">
    <source>
        <dbReference type="RuleBase" id="RU361193"/>
    </source>
</evidence>
<feature type="compositionally biased region" description="Polar residues" evidence="14">
    <location>
        <begin position="108"/>
        <end position="118"/>
    </location>
</feature>
<comment type="catalytic activity">
    <reaction evidence="9">
        <text>N(4)-(alpha-D-Man-(1-&gt;2)-alpha-D-Man-(1-&gt;2)-alpha-D-Man-(1-&gt;3)-[alpha-D-Man-(1-&gt;2)-alpha-D-Man-(1-&gt;3)-[alpha-D-Man-(1-&gt;2)-alpha-D-Man-(1-&gt;6)]-alpha-D-Man-(1-&gt;6)]-beta-D-Man-(1-&gt;4)-beta-D-GlcNAc-(1-&gt;4)-beta-D-GlcNAc)-L-asparaginyl-[protein] (N-glucan mannose isomer 9A1,2,3B1,2,3) + 4 H2O = N(4)-(alpha-D-Man-(1-&gt;3)-[alpha-D-Man-(1-&gt;3)-[alpha-D-Man-(1-&gt;6)]-alpha-D-Man-(1-&gt;6)]-beta-D-Man-(1-&gt;4)-beta-D-GlcNAc-(1-&gt;4)-beta-D-GlcNAc)-L-asparaginyl-[protein] (N-glucan mannose isomer 5A1,2) + 4 beta-D-mannose</text>
        <dbReference type="Rhea" id="RHEA:56008"/>
        <dbReference type="Rhea" id="RHEA-COMP:14356"/>
        <dbReference type="Rhea" id="RHEA-COMP:14367"/>
        <dbReference type="ChEBI" id="CHEBI:15377"/>
        <dbReference type="ChEBI" id="CHEBI:28563"/>
        <dbReference type="ChEBI" id="CHEBI:59087"/>
        <dbReference type="ChEBI" id="CHEBI:139493"/>
        <dbReference type="EC" id="3.2.1.113"/>
    </reaction>
</comment>
<comment type="similarity">
    <text evidence="3 13">Belongs to the glycosyl hydrolase 47 family.</text>
</comment>
<feature type="compositionally biased region" description="Polar residues" evidence="14">
    <location>
        <begin position="153"/>
        <end position="169"/>
    </location>
</feature>
<evidence type="ECO:0000256" key="12">
    <source>
        <dbReference type="PIRSR" id="PIRSR601382-3"/>
    </source>
</evidence>
<dbReference type="GO" id="GO:0005509">
    <property type="term" value="F:calcium ion binding"/>
    <property type="evidence" value="ECO:0007669"/>
    <property type="project" value="InterPro"/>
</dbReference>
<comment type="cofactor">
    <cofactor evidence="1 11">
        <name>Ca(2+)</name>
        <dbReference type="ChEBI" id="CHEBI:29108"/>
    </cofactor>
</comment>
<dbReference type="SUPFAM" id="SSF48225">
    <property type="entry name" value="Seven-hairpin glycosidases"/>
    <property type="match status" value="1"/>
</dbReference>